<dbReference type="NCBIfam" id="TIGR01613">
    <property type="entry name" value="primase_Cterm"/>
    <property type="match status" value="1"/>
</dbReference>
<dbReference type="InterPro" id="IPR051620">
    <property type="entry name" value="ORF904-like_C"/>
</dbReference>
<dbReference type="EMBL" id="QMHM01000009">
    <property type="protein sequence ID" value="RAV79131.1"/>
    <property type="molecule type" value="Genomic_DNA"/>
</dbReference>
<protein>
    <recommendedName>
        <fullName evidence="5">SF3 helicase domain-containing protein</fullName>
    </recommendedName>
</protein>
<evidence type="ECO:0000259" key="5">
    <source>
        <dbReference type="PROSITE" id="PS51206"/>
    </source>
</evidence>
<accession>A0A329NY45</accession>
<evidence type="ECO:0000256" key="4">
    <source>
        <dbReference type="ARBA" id="ARBA00022840"/>
    </source>
</evidence>
<dbReference type="InterPro" id="IPR045455">
    <property type="entry name" value="NrS-1_pol-like_helicase"/>
</dbReference>
<name>A0A329NY45_9LACT</name>
<keyword evidence="1" id="KW-0547">Nucleotide-binding</keyword>
<dbReference type="InterPro" id="IPR004968">
    <property type="entry name" value="DNA_primase/NTPase_C"/>
</dbReference>
<dbReference type="GO" id="GO:0004386">
    <property type="term" value="F:helicase activity"/>
    <property type="evidence" value="ECO:0007669"/>
    <property type="project" value="UniProtKB-KW"/>
</dbReference>
<dbReference type="GeneID" id="86858523"/>
<keyword evidence="2" id="KW-0378">Hydrolase</keyword>
<organism evidence="6 7">
    <name type="scientific">Aerococcus urinae</name>
    <dbReference type="NCBI Taxonomy" id="1376"/>
    <lineage>
        <taxon>Bacteria</taxon>
        <taxon>Bacillati</taxon>
        <taxon>Bacillota</taxon>
        <taxon>Bacilli</taxon>
        <taxon>Lactobacillales</taxon>
        <taxon>Aerococcaceae</taxon>
        <taxon>Aerococcus</taxon>
    </lineage>
</organism>
<dbReference type="PANTHER" id="PTHR35372:SF2">
    <property type="entry name" value="SF3 HELICASE DOMAIN-CONTAINING PROTEIN"/>
    <property type="match status" value="1"/>
</dbReference>
<gene>
    <name evidence="6" type="ORF">DBT54_05800</name>
</gene>
<comment type="caution">
    <text evidence="6">The sequence shown here is derived from an EMBL/GenBank/DDBJ whole genome shotgun (WGS) entry which is preliminary data.</text>
</comment>
<keyword evidence="4" id="KW-0067">ATP-binding</keyword>
<dbReference type="InterPro" id="IPR027417">
    <property type="entry name" value="P-loop_NTPase"/>
</dbReference>
<evidence type="ECO:0000256" key="2">
    <source>
        <dbReference type="ARBA" id="ARBA00022801"/>
    </source>
</evidence>
<dbReference type="Proteomes" id="UP000251923">
    <property type="component" value="Unassembled WGS sequence"/>
</dbReference>
<dbReference type="Pfam" id="PF19263">
    <property type="entry name" value="DUF5906"/>
    <property type="match status" value="1"/>
</dbReference>
<evidence type="ECO:0000256" key="1">
    <source>
        <dbReference type="ARBA" id="ARBA00022741"/>
    </source>
</evidence>
<reference evidence="6 7" key="1">
    <citation type="submission" date="2018-04" db="EMBL/GenBank/DDBJ databases">
        <title>Aerococcus urinae genomes.</title>
        <authorList>
            <person name="Hilt E."/>
            <person name="Gilbert N.M."/>
            <person name="Thomas-White K."/>
            <person name="Putonti C."/>
            <person name="Lewis A.L."/>
            <person name="Visck K.L."/>
            <person name="Wolfe A.J."/>
        </authorList>
    </citation>
    <scope>NUCLEOTIDE SEQUENCE [LARGE SCALE GENOMIC DNA]</scope>
    <source>
        <strain evidence="6 7">UMB7480</strain>
    </source>
</reference>
<dbReference type="AlphaFoldDB" id="A0A329NY45"/>
<sequence length="723" mass="83205">MERTYELLVDPEQFDHKPSTFEIKAINDRIVHHSVKLTPQQLAAAVGDHGQTMVLATMDGSRKKENMIQQQVAAIDFDNSETRLNAKGEVIKDENGKAKKFKTEGRNYSSVAEIYQDPWVQKNASFIYSTFSHRNDWHRFRVVFFLDKPLTTPKQSEMLYRWLMDKFPNADKANKDASRIFFGGRESIEIDFNNQLDTSQVTFEKKKEPPEVQAPTPTVKVTPLANDEAIKIFKEYLDRERLNLQDYDHALSVIWVLARAAKTGEISFPVAYQCADLLAMDNVDWQEGNQEKLQEAVQTPLADMHTQYTFAGKFAGQFTNAELDKSDIIATAKFLVQELEIKWFKNKLYFKSNDHWISDNNKLLRAIVQYVELKNAQDNELIHQFQKYAEFINEEHFPIIFKNNYYFKNGKAYPGEYKEFTPYYLDVNYEPTAYSSDVDEFLNFLTCDRQDLRQVVEEILGHVLMDKGFPHKVFFFIGEKGANGKSTFLEMLNAFAGDLGTNISLENFNDPTSVVELEGHLVNIGDDIDARYLESSSNFKILASGNTLMVRPIYSTPYRMKNKATLIFTANDMPTFKDKTGGIARRLVIIPCDNVVKKVDFSIDEKLSTDEAKSYLLNLALEGLNRLQVNGGKFSESETINNLVKGYLVESNTILQFIDDVGINPDLPDTAVYKEYRDYCDAIGSKPFTKTSFTQELQREGYEQKRMMRLGKRAKYYVKVEEM</sequence>
<dbReference type="SUPFAM" id="SSF52540">
    <property type="entry name" value="P-loop containing nucleoside triphosphate hydrolases"/>
    <property type="match status" value="1"/>
</dbReference>
<proteinExistence type="predicted"/>
<evidence type="ECO:0000313" key="7">
    <source>
        <dbReference type="Proteomes" id="UP000251923"/>
    </source>
</evidence>
<feature type="domain" description="SF3 helicase" evidence="5">
    <location>
        <begin position="451"/>
        <end position="605"/>
    </location>
</feature>
<dbReference type="Gene3D" id="3.40.50.300">
    <property type="entry name" value="P-loop containing nucleotide triphosphate hydrolases"/>
    <property type="match status" value="1"/>
</dbReference>
<dbReference type="GO" id="GO:0005524">
    <property type="term" value="F:ATP binding"/>
    <property type="evidence" value="ECO:0007669"/>
    <property type="project" value="UniProtKB-KW"/>
</dbReference>
<dbReference type="InterPro" id="IPR006500">
    <property type="entry name" value="Helicase_put_C_phage/plasmid"/>
</dbReference>
<dbReference type="InterPro" id="IPR014015">
    <property type="entry name" value="Helicase_SF3_DNA-vir"/>
</dbReference>
<keyword evidence="3" id="KW-0347">Helicase</keyword>
<dbReference type="PROSITE" id="PS51206">
    <property type="entry name" value="SF3_HELICASE_1"/>
    <property type="match status" value="1"/>
</dbReference>
<dbReference type="GO" id="GO:0016787">
    <property type="term" value="F:hydrolase activity"/>
    <property type="evidence" value="ECO:0007669"/>
    <property type="project" value="UniProtKB-KW"/>
</dbReference>
<dbReference type="PANTHER" id="PTHR35372">
    <property type="entry name" value="ATP BINDING PROTEIN-RELATED"/>
    <property type="match status" value="1"/>
</dbReference>
<evidence type="ECO:0000313" key="6">
    <source>
        <dbReference type="EMBL" id="RAV79131.1"/>
    </source>
</evidence>
<dbReference type="Pfam" id="PF03288">
    <property type="entry name" value="Pox_D5"/>
    <property type="match status" value="1"/>
</dbReference>
<evidence type="ECO:0000256" key="3">
    <source>
        <dbReference type="ARBA" id="ARBA00022806"/>
    </source>
</evidence>
<dbReference type="RefSeq" id="WP_111821871.1">
    <property type="nucleotide sequence ID" value="NZ_JAMDYC010000002.1"/>
</dbReference>